<name>A0A2S0K2V6_LYSSH</name>
<dbReference type="RefSeq" id="WP_024362411.1">
    <property type="nucleotide sequence ID" value="NZ_BJNS01000041.1"/>
</dbReference>
<dbReference type="Proteomes" id="UP000238825">
    <property type="component" value="Chromosome"/>
</dbReference>
<feature type="transmembrane region" description="Helical" evidence="8">
    <location>
        <begin position="270"/>
        <end position="295"/>
    </location>
</feature>
<feature type="transmembrane region" description="Helical" evidence="8">
    <location>
        <begin position="339"/>
        <end position="358"/>
    </location>
</feature>
<keyword evidence="6 8" id="KW-1133">Transmembrane helix</keyword>
<evidence type="ECO:0000256" key="1">
    <source>
        <dbReference type="ARBA" id="ARBA00004141"/>
    </source>
</evidence>
<dbReference type="InterPro" id="IPR004761">
    <property type="entry name" value="Spore_GerAB"/>
</dbReference>
<keyword evidence="3" id="KW-0813">Transport</keyword>
<evidence type="ECO:0000256" key="5">
    <source>
        <dbReference type="ARBA" id="ARBA00022692"/>
    </source>
</evidence>
<gene>
    <name evidence="10" type="primary">yndE_1</name>
    <name evidence="9" type="ORF">LS41612_16015</name>
    <name evidence="10" type="ORF">NCTC10338_01484</name>
</gene>
<evidence type="ECO:0000256" key="8">
    <source>
        <dbReference type="SAM" id="Phobius"/>
    </source>
</evidence>
<reference evidence="10 12" key="2">
    <citation type="submission" date="2018-06" db="EMBL/GenBank/DDBJ databases">
        <authorList>
            <consortium name="Pathogen Informatics"/>
            <person name="Doyle S."/>
        </authorList>
    </citation>
    <scope>NUCLEOTIDE SEQUENCE [LARGE SCALE GENOMIC DNA]</scope>
    <source>
        <strain evidence="10 12">NCTC10338</strain>
    </source>
</reference>
<dbReference type="EMBL" id="UFSZ01000001">
    <property type="protein sequence ID" value="SUV16405.1"/>
    <property type="molecule type" value="Genomic_DNA"/>
</dbReference>
<evidence type="ECO:0000256" key="3">
    <source>
        <dbReference type="ARBA" id="ARBA00022448"/>
    </source>
</evidence>
<dbReference type="GO" id="GO:0009847">
    <property type="term" value="P:spore germination"/>
    <property type="evidence" value="ECO:0007669"/>
    <property type="project" value="InterPro"/>
</dbReference>
<evidence type="ECO:0000313" key="11">
    <source>
        <dbReference type="Proteomes" id="UP000238825"/>
    </source>
</evidence>
<feature type="transmembrane region" description="Helical" evidence="8">
    <location>
        <begin position="146"/>
        <end position="162"/>
    </location>
</feature>
<evidence type="ECO:0000313" key="9">
    <source>
        <dbReference type="EMBL" id="AVK97676.1"/>
    </source>
</evidence>
<feature type="transmembrane region" description="Helical" evidence="8">
    <location>
        <begin position="116"/>
        <end position="134"/>
    </location>
</feature>
<evidence type="ECO:0000313" key="12">
    <source>
        <dbReference type="Proteomes" id="UP000255295"/>
    </source>
</evidence>
<dbReference type="Gene3D" id="1.20.1740.10">
    <property type="entry name" value="Amino acid/polyamine transporter I"/>
    <property type="match status" value="1"/>
</dbReference>
<protein>
    <submittedName>
        <fullName evidence="10">Spore germination protein</fullName>
    </submittedName>
    <submittedName>
        <fullName evidence="9">Spore gernimation protein</fullName>
    </submittedName>
</protein>
<keyword evidence="4" id="KW-0309">Germination</keyword>
<evidence type="ECO:0000256" key="4">
    <source>
        <dbReference type="ARBA" id="ARBA00022544"/>
    </source>
</evidence>
<comment type="similarity">
    <text evidence="2">Belongs to the amino acid-polyamine-organocation (APC) superfamily. Spore germination protein (SGP) (TC 2.A.3.9) family.</text>
</comment>
<feature type="transmembrane region" description="Helical" evidence="8">
    <location>
        <begin position="217"/>
        <end position="242"/>
    </location>
</feature>
<dbReference type="Pfam" id="PF03845">
    <property type="entry name" value="Spore_permease"/>
    <property type="match status" value="1"/>
</dbReference>
<dbReference type="AlphaFoldDB" id="A0A2S0K2V6"/>
<feature type="transmembrane region" description="Helical" evidence="8">
    <location>
        <begin position="307"/>
        <end position="327"/>
    </location>
</feature>
<evidence type="ECO:0000256" key="6">
    <source>
        <dbReference type="ARBA" id="ARBA00022989"/>
    </source>
</evidence>
<dbReference type="GO" id="GO:0016020">
    <property type="term" value="C:membrane"/>
    <property type="evidence" value="ECO:0007669"/>
    <property type="project" value="UniProtKB-SubCell"/>
</dbReference>
<feature type="transmembrane region" description="Helical" evidence="8">
    <location>
        <begin position="39"/>
        <end position="60"/>
    </location>
</feature>
<dbReference type="PANTHER" id="PTHR34975:SF2">
    <property type="entry name" value="SPORE GERMINATION PROTEIN A2"/>
    <property type="match status" value="1"/>
</dbReference>
<dbReference type="NCBIfam" id="TIGR00912">
    <property type="entry name" value="2A0309"/>
    <property type="match status" value="1"/>
</dbReference>
<dbReference type="PANTHER" id="PTHR34975">
    <property type="entry name" value="SPORE GERMINATION PROTEIN A2"/>
    <property type="match status" value="1"/>
</dbReference>
<accession>A0A2S0K2V6</accession>
<dbReference type="Proteomes" id="UP000255295">
    <property type="component" value="Unassembled WGS sequence"/>
</dbReference>
<reference evidence="9 11" key="1">
    <citation type="submission" date="2017-03" db="EMBL/GenBank/DDBJ databases">
        <title>The whole genome sequencing and assembly of Lysinibacillus sphaericus DSM 28T strain.</title>
        <authorList>
            <person name="Lee Y.-J."/>
            <person name="Yi H."/>
            <person name="Bahn Y.-S."/>
            <person name="Kim J.F."/>
            <person name="Lee D.-W."/>
        </authorList>
    </citation>
    <scope>NUCLEOTIDE SEQUENCE [LARGE SCALE GENOMIC DNA]</scope>
    <source>
        <strain evidence="9 11">DSM 28</strain>
    </source>
</reference>
<evidence type="ECO:0000256" key="7">
    <source>
        <dbReference type="ARBA" id="ARBA00023136"/>
    </source>
</evidence>
<evidence type="ECO:0000313" key="10">
    <source>
        <dbReference type="EMBL" id="SUV16405.1"/>
    </source>
</evidence>
<dbReference type="GeneID" id="48277708"/>
<evidence type="ECO:0000256" key="2">
    <source>
        <dbReference type="ARBA" id="ARBA00007998"/>
    </source>
</evidence>
<dbReference type="EMBL" id="CP019980">
    <property type="protein sequence ID" value="AVK97676.1"/>
    <property type="molecule type" value="Genomic_DNA"/>
</dbReference>
<keyword evidence="7 8" id="KW-0472">Membrane</keyword>
<proteinExistence type="inferred from homology"/>
<sequence>MKKQLISSRQFTIIVILYTAGTGVLIIPASIALEVKQDAWIVAIIGTLLSLLLIKLFIMLSNKMADLSLVEVTEKFLGKFIGKVVSIGFVLLTLFSSGELLYFIGNFLQTEVMPETPPVVFAILFCCIILFAAYQGIEVFARTLEILFPAFLLVFMIFLFFVSPQIEIKHVQPVFEVSFQPFIYSIIHFMGLFSFPLIVLLMIFPSVINNLQSGKKGFYIGTLMGGFIITSFIALSILVLGVTNTTIRTFPSYTLAQKISVGKFLQRIEIIMAFMWMVTIFVRAFMYYYASLIGISQILKLKDHRPLILPLGMISIALSQIVHANIIHSDKYNQQTWPLAIAVFSIFLPIILLLIAMFKRSKNKKKIDPAMNDGETPPNASS</sequence>
<keyword evidence="5 8" id="KW-0812">Transmembrane</keyword>
<feature type="transmembrane region" description="Helical" evidence="8">
    <location>
        <begin position="182"/>
        <end position="205"/>
    </location>
</feature>
<feature type="transmembrane region" description="Helical" evidence="8">
    <location>
        <begin position="12"/>
        <end position="33"/>
    </location>
</feature>
<comment type="subcellular location">
    <subcellularLocation>
        <location evidence="1">Membrane</location>
        <topology evidence="1">Multi-pass membrane protein</topology>
    </subcellularLocation>
</comment>
<feature type="transmembrane region" description="Helical" evidence="8">
    <location>
        <begin position="80"/>
        <end position="104"/>
    </location>
</feature>
<organism evidence="9 11">
    <name type="scientific">Lysinibacillus sphaericus</name>
    <name type="common">Bacillus sphaericus</name>
    <dbReference type="NCBI Taxonomy" id="1421"/>
    <lineage>
        <taxon>Bacteria</taxon>
        <taxon>Bacillati</taxon>
        <taxon>Bacillota</taxon>
        <taxon>Bacilli</taxon>
        <taxon>Bacillales</taxon>
        <taxon>Bacillaceae</taxon>
        <taxon>Lysinibacillus</taxon>
    </lineage>
</organism>